<name>A0A844GAG0_9NEIS</name>
<comment type="caution">
    <text evidence="1">The sequence shown here is derived from an EMBL/GenBank/DDBJ whole genome shotgun (WGS) entry which is preliminary data.</text>
</comment>
<evidence type="ECO:0000313" key="1">
    <source>
        <dbReference type="EMBL" id="MTD33383.1"/>
    </source>
</evidence>
<dbReference type="AlphaFoldDB" id="A0A844GAG0"/>
<organism evidence="1 2">
    <name type="scientific">Paludibacterium denitrificans</name>
    <dbReference type="NCBI Taxonomy" id="2675226"/>
    <lineage>
        <taxon>Bacteria</taxon>
        <taxon>Pseudomonadati</taxon>
        <taxon>Pseudomonadota</taxon>
        <taxon>Betaproteobacteria</taxon>
        <taxon>Neisseriales</taxon>
        <taxon>Chromobacteriaceae</taxon>
        <taxon>Paludibacterium</taxon>
    </lineage>
</organism>
<proteinExistence type="predicted"/>
<gene>
    <name evidence="1" type="ORF">GKE73_10520</name>
</gene>
<evidence type="ECO:0000313" key="2">
    <source>
        <dbReference type="Proteomes" id="UP000446658"/>
    </source>
</evidence>
<reference evidence="1 2" key="1">
    <citation type="submission" date="2019-11" db="EMBL/GenBank/DDBJ databases">
        <title>Draft genome sequence of Paludibacterium sp. dN18-1.</title>
        <authorList>
            <person name="Im W.-T."/>
        </authorList>
    </citation>
    <scope>NUCLEOTIDE SEQUENCE [LARGE SCALE GENOMIC DNA]</scope>
    <source>
        <strain evidence="2">dN 18-1</strain>
    </source>
</reference>
<sequence length="58" mass="6988">MVNKDPEVGWNDENVLLPQFRLADEIRLLVFSQHFYRLVVFMLQQVFCAKINKTYKNQ</sequence>
<dbReference type="EMBL" id="WLYX01000001">
    <property type="protein sequence ID" value="MTD33383.1"/>
    <property type="molecule type" value="Genomic_DNA"/>
</dbReference>
<accession>A0A844GAG0</accession>
<protein>
    <submittedName>
        <fullName evidence="1">Uncharacterized protein</fullName>
    </submittedName>
</protein>
<dbReference type="Proteomes" id="UP000446658">
    <property type="component" value="Unassembled WGS sequence"/>
</dbReference>
<keyword evidence="2" id="KW-1185">Reference proteome</keyword>
<dbReference type="RefSeq" id="WP_230370284.1">
    <property type="nucleotide sequence ID" value="NZ_WLYX01000001.1"/>
</dbReference>